<dbReference type="InterPro" id="IPR013785">
    <property type="entry name" value="Aldolase_TIM"/>
</dbReference>
<dbReference type="SUPFAM" id="SSF54637">
    <property type="entry name" value="Thioesterase/thiol ester dehydrase-isomerase"/>
    <property type="match status" value="1"/>
</dbReference>
<dbReference type="GO" id="GO:0016790">
    <property type="term" value="F:thiolester hydrolase activity"/>
    <property type="evidence" value="ECO:0007669"/>
    <property type="project" value="UniProtKB-ARBA"/>
</dbReference>
<dbReference type="Proteomes" id="UP000067626">
    <property type="component" value="Chromosome"/>
</dbReference>
<accession>A0A0K1EBX8</accession>
<evidence type="ECO:0000256" key="4">
    <source>
        <dbReference type="ARBA" id="ARBA00022833"/>
    </source>
</evidence>
<dbReference type="Gene3D" id="3.10.129.10">
    <property type="entry name" value="Hotdog Thioesterase"/>
    <property type="match status" value="1"/>
</dbReference>
<evidence type="ECO:0000256" key="3">
    <source>
        <dbReference type="ARBA" id="ARBA00022723"/>
    </source>
</evidence>
<evidence type="ECO:0000256" key="5">
    <source>
        <dbReference type="PROSITE-ProRule" id="PRU01106"/>
    </source>
</evidence>
<evidence type="ECO:0000256" key="2">
    <source>
        <dbReference type="ARBA" id="ARBA00022679"/>
    </source>
</evidence>
<dbReference type="STRING" id="52.CMC5_025210"/>
<dbReference type="PROSITE" id="PS51770">
    <property type="entry name" value="HOTDOG_ACOT"/>
    <property type="match status" value="1"/>
</dbReference>
<name>A0A0K1EBX8_CHOCO</name>
<dbReference type="AlphaFoldDB" id="A0A0K1EBX8"/>
<keyword evidence="3" id="KW-0479">Metal-binding</keyword>
<feature type="domain" description="HotDog ACOT-type" evidence="6">
    <location>
        <begin position="5"/>
        <end position="131"/>
    </location>
</feature>
<evidence type="ECO:0000256" key="1">
    <source>
        <dbReference type="ARBA" id="ARBA00001947"/>
    </source>
</evidence>
<keyword evidence="2" id="KW-0808">Transferase</keyword>
<reference evidence="7 8" key="1">
    <citation type="submission" date="2015-07" db="EMBL/GenBank/DDBJ databases">
        <title>Genome analysis of myxobacterium Chondromyces crocatus Cm c5 reveals a high potential for natural compound synthesis and the genetic basis for the loss of fruiting body formation.</title>
        <authorList>
            <person name="Zaburannyi N."/>
            <person name="Bunk B."/>
            <person name="Maier J."/>
            <person name="Overmann J."/>
            <person name="Mueller R."/>
        </authorList>
    </citation>
    <scope>NUCLEOTIDE SEQUENCE [LARGE SCALE GENOMIC DNA]</scope>
    <source>
        <strain evidence="7 8">Cm c5</strain>
    </source>
</reference>
<dbReference type="Pfam" id="PF03061">
    <property type="entry name" value="4HBT"/>
    <property type="match status" value="1"/>
</dbReference>
<sequence length="454" mass="48099">MSIGVGLTVTLRVRMGSHDAHYAGELVDGARILGLFGDVATELLIRLDGDEGLFRAYEGIEFLAPVRAGDYIEATGVITKVGNTSRTMAFEARKVVTNLRDGGLPPSAADALADPVVVCRALGTCVVPKELQRRPRLVLPSLSAAPPDQALAELPEPRPIITPPPRVIVTPPSSELILTAAIVGAEITRKQTPWLPITAREIADEAARCRDAGAAVIHLHVRTADGAPSQDKGLFAEAIAAIREKTDVIVQTSTGGAVGMGGEERAQPLLCHPEMATLNCGTLNFGEEVFENPRPLIRDLCKRIREAGSVPELECYEVGHIEEALRLHAEGVLTGPLHFQFVLGVPGGIGAREEVVRFMMSQIPPGATWGVAAVGRHQRPMTELAMRLGGHARVGLEDNIYLDKGVLAEGSAPLVARAAAYAKTVGREVVDPARARQLLGLPGAGARAGEPRAS</sequence>
<dbReference type="InterPro" id="IPR006683">
    <property type="entry name" value="Thioestr_dom"/>
</dbReference>
<dbReference type="EMBL" id="CP012159">
    <property type="protein sequence ID" value="AKT38375.1"/>
    <property type="molecule type" value="Genomic_DNA"/>
</dbReference>
<comment type="cofactor">
    <cofactor evidence="1">
        <name>Zn(2+)</name>
        <dbReference type="ChEBI" id="CHEBI:29105"/>
    </cofactor>
</comment>
<dbReference type="KEGG" id="ccro:CMC5_025210"/>
<dbReference type="GO" id="GO:0046872">
    <property type="term" value="F:metal ion binding"/>
    <property type="evidence" value="ECO:0007669"/>
    <property type="project" value="UniProtKB-KW"/>
</dbReference>
<evidence type="ECO:0000313" key="8">
    <source>
        <dbReference type="Proteomes" id="UP000067626"/>
    </source>
</evidence>
<keyword evidence="5" id="KW-0378">Hydrolase</keyword>
<dbReference type="InterPro" id="IPR033120">
    <property type="entry name" value="HOTDOG_ACOT"/>
</dbReference>
<proteinExistence type="predicted"/>
<organism evidence="7 8">
    <name type="scientific">Chondromyces crocatus</name>
    <dbReference type="NCBI Taxonomy" id="52"/>
    <lineage>
        <taxon>Bacteria</taxon>
        <taxon>Pseudomonadati</taxon>
        <taxon>Myxococcota</taxon>
        <taxon>Polyangia</taxon>
        <taxon>Polyangiales</taxon>
        <taxon>Polyangiaceae</taxon>
        <taxon>Chondromyces</taxon>
    </lineage>
</organism>
<dbReference type="PANTHER" id="PTHR37418:SF2">
    <property type="entry name" value="3-KETO-5-AMINOHEXANOATE CLEAVAGE ENZYME"/>
    <property type="match status" value="1"/>
</dbReference>
<protein>
    <recommendedName>
        <fullName evidence="6">HotDog ACOT-type domain-containing protein</fullName>
    </recommendedName>
</protein>
<dbReference type="GO" id="GO:0043720">
    <property type="term" value="F:3-keto-5-aminohexanoate cleavage activity"/>
    <property type="evidence" value="ECO:0007669"/>
    <property type="project" value="InterPro"/>
</dbReference>
<dbReference type="InterPro" id="IPR029069">
    <property type="entry name" value="HotDog_dom_sf"/>
</dbReference>
<dbReference type="InterPro" id="IPR008567">
    <property type="entry name" value="BKACE"/>
</dbReference>
<keyword evidence="4" id="KW-0862">Zinc</keyword>
<evidence type="ECO:0000313" key="7">
    <source>
        <dbReference type="EMBL" id="AKT38375.1"/>
    </source>
</evidence>
<dbReference type="PATRIC" id="fig|52.7.peg.2742"/>
<dbReference type="Gene3D" id="3.20.20.70">
    <property type="entry name" value="Aldolase class I"/>
    <property type="match status" value="1"/>
</dbReference>
<evidence type="ECO:0000259" key="6">
    <source>
        <dbReference type="PROSITE" id="PS51770"/>
    </source>
</evidence>
<keyword evidence="8" id="KW-1185">Reference proteome</keyword>
<dbReference type="PANTHER" id="PTHR37418">
    <property type="entry name" value="3-KETO-5-AMINOHEXANOATE CLEAVAGE ENZYME-RELATED"/>
    <property type="match status" value="1"/>
</dbReference>
<gene>
    <name evidence="7" type="ORF">CMC5_025210</name>
</gene>
<dbReference type="Pfam" id="PF05853">
    <property type="entry name" value="BKACE"/>
    <property type="match status" value="1"/>
</dbReference>